<gene>
    <name evidence="2" type="ORF">OLEAN_C01740</name>
</gene>
<feature type="chain" id="PRO_5004374180" description="DUF2946 domain-containing protein" evidence="1">
    <location>
        <begin position="27"/>
        <end position="104"/>
    </location>
</feature>
<keyword evidence="3" id="KW-1185">Reference proteome</keyword>
<dbReference type="STRING" id="698738.OLEAN_C01740"/>
<evidence type="ECO:0000256" key="1">
    <source>
        <dbReference type="SAM" id="SignalP"/>
    </source>
</evidence>
<accession>R4YJQ9</accession>
<dbReference type="Proteomes" id="UP000032749">
    <property type="component" value="Chromosome"/>
</dbReference>
<organism evidence="2 3">
    <name type="scientific">Oleispira antarctica RB-8</name>
    <dbReference type="NCBI Taxonomy" id="698738"/>
    <lineage>
        <taxon>Bacteria</taxon>
        <taxon>Pseudomonadati</taxon>
        <taxon>Pseudomonadota</taxon>
        <taxon>Gammaproteobacteria</taxon>
        <taxon>Oceanospirillales</taxon>
        <taxon>Oceanospirillaceae</taxon>
        <taxon>Oleispira</taxon>
    </lineage>
</organism>
<evidence type="ECO:0008006" key="4">
    <source>
        <dbReference type="Google" id="ProtNLM"/>
    </source>
</evidence>
<evidence type="ECO:0000313" key="2">
    <source>
        <dbReference type="EMBL" id="CCK74350.1"/>
    </source>
</evidence>
<feature type="signal peptide" evidence="1">
    <location>
        <begin position="1"/>
        <end position="26"/>
    </location>
</feature>
<dbReference type="HOGENOM" id="CLU_2247271_0_0_6"/>
<dbReference type="KEGG" id="oai:OLEAN_C01740"/>
<sequence>MTNKIIFTRWLRSKQLPLLLSFMLMAVTALQSLHDRLDHDALGAATHCEFCLLSQNAESGLIPFTISFSNDLVENTPERFYPITLSLVSDYSQPTRAPPVTYSL</sequence>
<protein>
    <recommendedName>
        <fullName evidence="4">DUF2946 domain-containing protein</fullName>
    </recommendedName>
</protein>
<keyword evidence="1" id="KW-0732">Signal</keyword>
<reference evidence="2 3" key="1">
    <citation type="journal article" date="2013" name="Nat. Commun.">
        <title>Genome sequence and functional genomic analysis of the oil-degrading bacterium Oleispira antarctica.</title>
        <authorList>
            <person name="Kube M."/>
            <person name="Chernikova T.N."/>
            <person name="Al-Ramahi Y."/>
            <person name="Beloqui A."/>
            <person name="Lopez-Cortez N."/>
            <person name="Guazzaroni M.E."/>
            <person name="Heipieper H.J."/>
            <person name="Klages S."/>
            <person name="Kotsyurbenko O.R."/>
            <person name="Langer I."/>
            <person name="Nechitaylo T.Y."/>
            <person name="Lunsdorf H."/>
            <person name="Fernandez M."/>
            <person name="Juarez S."/>
            <person name="Ciordia S."/>
            <person name="Singer A."/>
            <person name="Kagan O."/>
            <person name="Egorova O."/>
            <person name="Petit P.A."/>
            <person name="Stogios P."/>
            <person name="Kim Y."/>
            <person name="Tchigvintsev A."/>
            <person name="Flick R."/>
            <person name="Denaro R."/>
            <person name="Genovese M."/>
            <person name="Albar J.P."/>
            <person name="Reva O.N."/>
            <person name="Martinez-Gomariz M."/>
            <person name="Tran H."/>
            <person name="Ferrer M."/>
            <person name="Savchenko A."/>
            <person name="Yakunin A.F."/>
            <person name="Yakimov M.M."/>
            <person name="Golyshina O.V."/>
            <person name="Reinhardt R."/>
            <person name="Golyshin P.N."/>
        </authorList>
    </citation>
    <scope>NUCLEOTIDE SEQUENCE [LARGE SCALE GENOMIC DNA]</scope>
</reference>
<name>R4YJQ9_OLEAN</name>
<dbReference type="EMBL" id="FO203512">
    <property type="protein sequence ID" value="CCK74350.1"/>
    <property type="molecule type" value="Genomic_DNA"/>
</dbReference>
<dbReference type="AlphaFoldDB" id="R4YJQ9"/>
<evidence type="ECO:0000313" key="3">
    <source>
        <dbReference type="Proteomes" id="UP000032749"/>
    </source>
</evidence>
<proteinExistence type="predicted"/>